<evidence type="ECO:0000256" key="1">
    <source>
        <dbReference type="SAM" id="MobiDB-lite"/>
    </source>
</evidence>
<feature type="region of interest" description="Disordered" evidence="1">
    <location>
        <begin position="1"/>
        <end position="29"/>
    </location>
</feature>
<feature type="transmembrane region" description="Helical" evidence="2">
    <location>
        <begin position="192"/>
        <end position="210"/>
    </location>
</feature>
<dbReference type="EMBL" id="HBIM01008966">
    <property type="protein sequence ID" value="CAE0410043.1"/>
    <property type="molecule type" value="Transcribed_RNA"/>
</dbReference>
<feature type="transmembrane region" description="Helical" evidence="2">
    <location>
        <begin position="70"/>
        <end position="88"/>
    </location>
</feature>
<organism evidence="3">
    <name type="scientific">Amphora coffeiformis</name>
    <dbReference type="NCBI Taxonomy" id="265554"/>
    <lineage>
        <taxon>Eukaryota</taxon>
        <taxon>Sar</taxon>
        <taxon>Stramenopiles</taxon>
        <taxon>Ochrophyta</taxon>
        <taxon>Bacillariophyta</taxon>
        <taxon>Bacillariophyceae</taxon>
        <taxon>Bacillariophycidae</taxon>
        <taxon>Thalassiophysales</taxon>
        <taxon>Catenulaceae</taxon>
        <taxon>Amphora</taxon>
    </lineage>
</organism>
<feature type="transmembrane region" description="Helical" evidence="2">
    <location>
        <begin position="158"/>
        <end position="180"/>
    </location>
</feature>
<feature type="compositionally biased region" description="Low complexity" evidence="1">
    <location>
        <begin position="17"/>
        <end position="29"/>
    </location>
</feature>
<keyword evidence="2" id="KW-1133">Transmembrane helix</keyword>
<feature type="transmembrane region" description="Helical" evidence="2">
    <location>
        <begin position="230"/>
        <end position="250"/>
    </location>
</feature>
<feature type="compositionally biased region" description="Basic and acidic residues" evidence="1">
    <location>
        <begin position="1"/>
        <end position="16"/>
    </location>
</feature>
<dbReference type="AlphaFoldDB" id="A0A7S3L7Y6"/>
<feature type="region of interest" description="Disordered" evidence="1">
    <location>
        <begin position="259"/>
        <end position="293"/>
    </location>
</feature>
<evidence type="ECO:0000256" key="2">
    <source>
        <dbReference type="SAM" id="Phobius"/>
    </source>
</evidence>
<keyword evidence="2" id="KW-0812">Transmembrane</keyword>
<proteinExistence type="predicted"/>
<protein>
    <submittedName>
        <fullName evidence="3">Uncharacterized protein</fullName>
    </submittedName>
</protein>
<reference evidence="3" key="1">
    <citation type="submission" date="2021-01" db="EMBL/GenBank/DDBJ databases">
        <authorList>
            <person name="Corre E."/>
            <person name="Pelletier E."/>
            <person name="Niang G."/>
            <person name="Scheremetjew M."/>
            <person name="Finn R."/>
            <person name="Kale V."/>
            <person name="Holt S."/>
            <person name="Cochrane G."/>
            <person name="Meng A."/>
            <person name="Brown T."/>
            <person name="Cohen L."/>
        </authorList>
    </citation>
    <scope>NUCLEOTIDE SEQUENCE</scope>
    <source>
        <strain evidence="3">CCMP127</strain>
    </source>
</reference>
<name>A0A7S3L7Y6_9STRA</name>
<feature type="transmembrane region" description="Helical" evidence="2">
    <location>
        <begin position="304"/>
        <end position="328"/>
    </location>
</feature>
<gene>
    <name evidence="3" type="ORF">ACOF00016_LOCUS7595</name>
</gene>
<feature type="compositionally biased region" description="Polar residues" evidence="1">
    <location>
        <begin position="273"/>
        <end position="282"/>
    </location>
</feature>
<sequence>MKETNMEKETTSRTEEQAPAEAATATAAATVEAATTTTPGDDNANHGTNDSSQCLCCRCSFFAQVPRREWMAMFFTSLVALILCDAATDVCGFLEATVFLGHAAYHQEGCDSVTGMERRGIGINVYEDEDGECVSWRKGTDKDDVYHERDDMWKAVRYLVGIASVVSLLLVIALGCSACVSYPRSVWRTMAVLTHLVWVLYSLAFMLFGADVCQEPHYSHAEYDDCTFDTGAWLMLVGVLVWMPASLLVWRLASSLPKRTTAGNDNNQDEEVSANNNHPENPNDQETEDDLQDVRAPEEKCRQLIGWVVTWAILLVMSIVVNVLVITLLKKGEKPFSVCVGGND</sequence>
<accession>A0A7S3L7Y6</accession>
<keyword evidence="2" id="KW-0472">Membrane</keyword>
<evidence type="ECO:0000313" key="3">
    <source>
        <dbReference type="EMBL" id="CAE0410043.1"/>
    </source>
</evidence>